<organism evidence="8 9">
    <name type="scientific">Sterolibacterium denitrificans</name>
    <dbReference type="NCBI Taxonomy" id="157592"/>
    <lineage>
        <taxon>Bacteria</taxon>
        <taxon>Pseudomonadati</taxon>
        <taxon>Pseudomonadota</taxon>
        <taxon>Betaproteobacteria</taxon>
        <taxon>Nitrosomonadales</taxon>
        <taxon>Sterolibacteriaceae</taxon>
        <taxon>Sterolibacterium</taxon>
    </lineage>
</organism>
<dbReference type="PANTHER" id="PTHR38782">
    <property type="match status" value="1"/>
</dbReference>
<dbReference type="InterPro" id="IPR038484">
    <property type="entry name" value="MucB/RseB_C_sf"/>
</dbReference>
<comment type="similarity">
    <text evidence="2">Belongs to the RseB family.</text>
</comment>
<dbReference type="GO" id="GO:0045152">
    <property type="term" value="F:antisigma factor binding"/>
    <property type="evidence" value="ECO:0007669"/>
    <property type="project" value="TreeGrafter"/>
</dbReference>
<keyword evidence="3 5" id="KW-0732">Signal</keyword>
<dbReference type="Gene3D" id="2.50.20.10">
    <property type="entry name" value="Lipoprotein localisation LolA/LolB/LppX"/>
    <property type="match status" value="1"/>
</dbReference>
<dbReference type="AlphaFoldDB" id="A0A7Z7MVQ8"/>
<name>A0A7Z7MVQ8_9PROT</name>
<dbReference type="RefSeq" id="WP_154716727.1">
    <property type="nucleotide sequence ID" value="NZ_LT837803.1"/>
</dbReference>
<dbReference type="EMBL" id="LT837803">
    <property type="protein sequence ID" value="SMB26716.1"/>
    <property type="molecule type" value="Genomic_DNA"/>
</dbReference>
<keyword evidence="9" id="KW-1185">Reference proteome</keyword>
<dbReference type="PANTHER" id="PTHR38782:SF1">
    <property type="entry name" value="SIGMA-E FACTOR REGULATORY PROTEIN RSEB"/>
    <property type="match status" value="1"/>
</dbReference>
<comment type="subcellular location">
    <subcellularLocation>
        <location evidence="1">Periplasm</location>
    </subcellularLocation>
</comment>
<dbReference type="InterPro" id="IPR033436">
    <property type="entry name" value="MucB/RseB_C"/>
</dbReference>
<evidence type="ECO:0000256" key="4">
    <source>
        <dbReference type="ARBA" id="ARBA00022764"/>
    </source>
</evidence>
<feature type="domain" description="MucB/RseB N-terminal" evidence="6">
    <location>
        <begin position="32"/>
        <end position="204"/>
    </location>
</feature>
<dbReference type="Gene3D" id="3.30.200.100">
    <property type="entry name" value="MucB/RseB, C-terminal domain"/>
    <property type="match status" value="1"/>
</dbReference>
<feature type="signal peptide" evidence="5">
    <location>
        <begin position="1"/>
        <end position="22"/>
    </location>
</feature>
<dbReference type="GO" id="GO:0032885">
    <property type="term" value="P:regulation of polysaccharide biosynthetic process"/>
    <property type="evidence" value="ECO:0007669"/>
    <property type="project" value="TreeGrafter"/>
</dbReference>
<sequence length="324" mass="36120">MKRWLIGGVCCLTLATPFSALAQAAQQQDGLYWLGRVVSAVREQSYSGTFVYRNGAQTESSRITHLVENGREYERLEVLDGSPREVIRSNDEIKCYLPESRTLIIEKRARQSSFPVMLPTSLAGLTEYYSIRKGAIERVAERDSQTIRLEPRDDQRYGHQFWVDLDSGLPLKAGTLNEYGETVETFAFTQLKVGAVFDRDAFKSRFDARSAGWRVLNIQTTGARGMEDAWSFKVQVPGFRKLAGMKRRGGAGDADGTHVVFSDGLAAISVFIETLPEHVEPGLSALGAVNVYQRVLGNHLIVVMGEVPRATLKKFGDGIEPRRR</sequence>
<feature type="domain" description="MucB/RseB C-terminal" evidence="7">
    <location>
        <begin position="228"/>
        <end position="320"/>
    </location>
</feature>
<dbReference type="Proteomes" id="UP000242886">
    <property type="component" value="Chromosome SDENCHOL"/>
</dbReference>
<evidence type="ECO:0000313" key="9">
    <source>
        <dbReference type="Proteomes" id="UP000242886"/>
    </source>
</evidence>
<accession>A0A7Z7MVQ8</accession>
<dbReference type="Pfam" id="PF03888">
    <property type="entry name" value="MucB_RseB"/>
    <property type="match status" value="1"/>
</dbReference>
<evidence type="ECO:0000256" key="5">
    <source>
        <dbReference type="SAM" id="SignalP"/>
    </source>
</evidence>
<evidence type="ECO:0000256" key="2">
    <source>
        <dbReference type="ARBA" id="ARBA00008150"/>
    </source>
</evidence>
<reference evidence="8" key="1">
    <citation type="submission" date="2017-03" db="EMBL/GenBank/DDBJ databases">
        <authorList>
            <consortium name="AG Boll"/>
        </authorList>
    </citation>
    <scope>NUCLEOTIDE SEQUENCE [LARGE SCALE GENOMIC DNA]</scope>
    <source>
        <strain evidence="8">Chol</strain>
    </source>
</reference>
<evidence type="ECO:0000259" key="7">
    <source>
        <dbReference type="Pfam" id="PF17188"/>
    </source>
</evidence>
<dbReference type="InterPro" id="IPR033434">
    <property type="entry name" value="MucB/RseB_N"/>
</dbReference>
<dbReference type="CDD" id="cd16327">
    <property type="entry name" value="RseB"/>
    <property type="match status" value="1"/>
</dbReference>
<dbReference type="InterPro" id="IPR005588">
    <property type="entry name" value="MucB_RseB"/>
</dbReference>
<feature type="chain" id="PRO_5031187365" evidence="5">
    <location>
        <begin position="23"/>
        <end position="324"/>
    </location>
</feature>
<gene>
    <name evidence="8" type="ORF">SDENCHOL_20194</name>
</gene>
<dbReference type="PIRSF" id="PIRSF005427">
    <property type="entry name" value="RseB"/>
    <property type="match status" value="1"/>
</dbReference>
<keyword evidence="4" id="KW-0574">Periplasm</keyword>
<evidence type="ECO:0000259" key="6">
    <source>
        <dbReference type="Pfam" id="PF03888"/>
    </source>
</evidence>
<dbReference type="GO" id="GO:0030288">
    <property type="term" value="C:outer membrane-bounded periplasmic space"/>
    <property type="evidence" value="ECO:0007669"/>
    <property type="project" value="TreeGrafter"/>
</dbReference>
<evidence type="ECO:0000256" key="3">
    <source>
        <dbReference type="ARBA" id="ARBA00022729"/>
    </source>
</evidence>
<proteinExistence type="inferred from homology"/>
<dbReference type="Pfam" id="PF17188">
    <property type="entry name" value="MucB_RseB_C"/>
    <property type="match status" value="1"/>
</dbReference>
<evidence type="ECO:0000256" key="1">
    <source>
        <dbReference type="ARBA" id="ARBA00004418"/>
    </source>
</evidence>
<evidence type="ECO:0000313" key="8">
    <source>
        <dbReference type="EMBL" id="SMB26716.1"/>
    </source>
</evidence>
<protein>
    <submittedName>
        <fullName evidence="8">Sigma factor regulatory protein</fullName>
    </submittedName>
</protein>